<dbReference type="GO" id="GO:0004316">
    <property type="term" value="F:3-oxoacyl-[acyl-carrier-protein] reductase (NADPH) activity"/>
    <property type="evidence" value="ECO:0007669"/>
    <property type="project" value="UniProtKB-EC"/>
</dbReference>
<dbReference type="PANTHER" id="PTHR42760:SF40">
    <property type="entry name" value="3-OXOACYL-[ACYL-CARRIER-PROTEIN] REDUCTASE, CHLOROPLASTIC"/>
    <property type="match status" value="1"/>
</dbReference>
<name>A0A212JVG6_9DELT</name>
<dbReference type="AlphaFoldDB" id="A0A212JVG6"/>
<dbReference type="EMBL" id="FLUQ01000002">
    <property type="protein sequence ID" value="SBW03441.1"/>
    <property type="molecule type" value="Genomic_DNA"/>
</dbReference>
<dbReference type="InterPro" id="IPR020904">
    <property type="entry name" value="Sc_DH/Rdtase_CS"/>
</dbReference>
<reference evidence="3" key="1">
    <citation type="submission" date="2016-04" db="EMBL/GenBank/DDBJ databases">
        <authorList>
            <person name="Evans L.H."/>
            <person name="Alamgir A."/>
            <person name="Owens N."/>
            <person name="Weber N.D."/>
            <person name="Virtaneva K."/>
            <person name="Barbian K."/>
            <person name="Babar A."/>
            <person name="Rosenke K."/>
        </authorList>
    </citation>
    <scope>NUCLEOTIDE SEQUENCE</scope>
    <source>
        <strain evidence="3">86</strain>
    </source>
</reference>
<dbReference type="InterPro" id="IPR002347">
    <property type="entry name" value="SDR_fam"/>
</dbReference>
<dbReference type="Gene3D" id="3.40.50.720">
    <property type="entry name" value="NAD(P)-binding Rossmann-like Domain"/>
    <property type="match status" value="1"/>
</dbReference>
<evidence type="ECO:0000256" key="1">
    <source>
        <dbReference type="ARBA" id="ARBA00006484"/>
    </source>
</evidence>
<protein>
    <submittedName>
        <fullName evidence="3">3-oxoacyl-(Acyl-carrier-protein) reductase 1</fullName>
        <ecNumber evidence="3">1.1.1.100</ecNumber>
    </submittedName>
</protein>
<accession>A0A212JVG6</accession>
<dbReference type="SUPFAM" id="SSF51735">
    <property type="entry name" value="NAD(P)-binding Rossmann-fold domains"/>
    <property type="match status" value="1"/>
</dbReference>
<dbReference type="NCBIfam" id="NF005559">
    <property type="entry name" value="PRK07231.1"/>
    <property type="match status" value="1"/>
</dbReference>
<sequence length="253" mass="26643">MLFSLAGKVAIVTGCGKERGLGRAAALALGEQGATVIAADLEQDAVETTAAAVRSAGGKALALQLDVTSQESVDAMIKRAMDEFGRIDILVNNAGMSQRATIYELEMEDVRKLFEINWFGLFRCTKAAIDIMRKQQYGRIINMASAAGKQGGGFFGGPHYSASKAAVLGFSKNVARQTATDGITCNCICPGLIHTDMWSSMPKDAADRVISVIPMGRPGNPPEVAAAIAFLASDEASYITGEDIDVNGGTLMD</sequence>
<dbReference type="PRINTS" id="PR00080">
    <property type="entry name" value="SDRFAMILY"/>
</dbReference>
<dbReference type="PROSITE" id="PS00061">
    <property type="entry name" value="ADH_SHORT"/>
    <property type="match status" value="1"/>
</dbReference>
<comment type="similarity">
    <text evidence="1">Belongs to the short-chain dehydrogenases/reductases (SDR) family.</text>
</comment>
<gene>
    <name evidence="3" type="primary">fabG</name>
    <name evidence="3" type="ORF">KL86DPRO_20144</name>
</gene>
<keyword evidence="2 3" id="KW-0560">Oxidoreductase</keyword>
<proteinExistence type="inferred from homology"/>
<dbReference type="PANTHER" id="PTHR42760">
    <property type="entry name" value="SHORT-CHAIN DEHYDROGENASES/REDUCTASES FAMILY MEMBER"/>
    <property type="match status" value="1"/>
</dbReference>
<dbReference type="GO" id="GO:0030497">
    <property type="term" value="P:fatty acid elongation"/>
    <property type="evidence" value="ECO:0007669"/>
    <property type="project" value="TreeGrafter"/>
</dbReference>
<dbReference type="Pfam" id="PF13561">
    <property type="entry name" value="adh_short_C2"/>
    <property type="match status" value="1"/>
</dbReference>
<dbReference type="FunFam" id="3.40.50.720:FF:000173">
    <property type="entry name" value="3-oxoacyl-[acyl-carrier protein] reductase"/>
    <property type="match status" value="1"/>
</dbReference>
<dbReference type="PRINTS" id="PR00081">
    <property type="entry name" value="GDHRDH"/>
</dbReference>
<evidence type="ECO:0000256" key="2">
    <source>
        <dbReference type="ARBA" id="ARBA00023002"/>
    </source>
</evidence>
<organism evidence="3">
    <name type="scientific">uncultured delta proteobacterium</name>
    <dbReference type="NCBI Taxonomy" id="34034"/>
    <lineage>
        <taxon>Bacteria</taxon>
        <taxon>Deltaproteobacteria</taxon>
        <taxon>environmental samples</taxon>
    </lineage>
</organism>
<dbReference type="InterPro" id="IPR036291">
    <property type="entry name" value="NAD(P)-bd_dom_sf"/>
</dbReference>
<evidence type="ECO:0000313" key="3">
    <source>
        <dbReference type="EMBL" id="SBW03441.1"/>
    </source>
</evidence>
<dbReference type="EC" id="1.1.1.100" evidence="3"/>